<dbReference type="EMBL" id="PUTQ01000027">
    <property type="protein sequence ID" value="RCF46463.1"/>
    <property type="molecule type" value="Genomic_DNA"/>
</dbReference>
<proteinExistence type="predicted"/>
<sequence length="80" mass="8681">MNLIDLVSRDGRLSHTKIWANIGYAAATVSFVRLNWVGQAETEVWWAYLSCVAGAVTASKFLSLKYSGSAARAANAEEKS</sequence>
<dbReference type="AlphaFoldDB" id="A0ABD7G4G3"/>
<gene>
    <name evidence="1" type="ORF">C6C11_17325</name>
</gene>
<dbReference type="RefSeq" id="WP_033965064.1">
    <property type="nucleotide sequence ID" value="NZ_PUTQ01000027.1"/>
</dbReference>
<accession>A0ABD7G4G3</accession>
<organism evidence="1 2">
    <name type="scientific">Aeromonas hydrophila</name>
    <dbReference type="NCBI Taxonomy" id="644"/>
    <lineage>
        <taxon>Bacteria</taxon>
        <taxon>Pseudomonadati</taxon>
        <taxon>Pseudomonadota</taxon>
        <taxon>Gammaproteobacteria</taxon>
        <taxon>Aeromonadales</taxon>
        <taxon>Aeromonadaceae</taxon>
        <taxon>Aeromonas</taxon>
    </lineage>
</organism>
<reference evidence="1 2" key="1">
    <citation type="journal article" date="2018" name="PLoS ONE">
        <title>Phenotypic characterization and whole genome analysis of extended-spectrum beta-lactamase-producing bacteria isolated from dogs in Germany.</title>
        <authorList>
            <person name="Boehmer T."/>
            <person name="Vogler A.J."/>
            <person name="Thomas A."/>
            <person name="Sauer S."/>
            <person name="Hergenroether M."/>
            <person name="Straubinger R.K."/>
            <person name="Birdsell D."/>
            <person name="Keim P."/>
            <person name="Sahl J.W."/>
            <person name="Williamson C.H."/>
            <person name="Riehm J.M."/>
        </authorList>
    </citation>
    <scope>NUCLEOTIDE SEQUENCE [LARGE SCALE GENOMIC DNA]</scope>
    <source>
        <strain evidence="1 2">AFG_SD03_1510_Ahy_093</strain>
    </source>
</reference>
<reference evidence="2" key="2">
    <citation type="submission" date="2018-02" db="EMBL/GenBank/DDBJ databases">
        <title>Phenotypic characterization and whole genome analysis of multidrug-resistant, extended-spectrum beta-lactamase-producing bacteria isolated from dogs in Germany.</title>
        <authorList>
            <person name="Williamson C."/>
        </authorList>
    </citation>
    <scope>NUCLEOTIDE SEQUENCE [LARGE SCALE GENOMIC DNA]</scope>
    <source>
        <strain evidence="2">AFG_SD03_1510_Ahy_093</strain>
    </source>
</reference>
<comment type="caution">
    <text evidence="1">The sequence shown here is derived from an EMBL/GenBank/DDBJ whole genome shotgun (WGS) entry which is preliminary data.</text>
</comment>
<protein>
    <recommendedName>
        <fullName evidence="3">Holin</fullName>
    </recommendedName>
</protein>
<evidence type="ECO:0000313" key="1">
    <source>
        <dbReference type="EMBL" id="RCF46463.1"/>
    </source>
</evidence>
<dbReference type="Proteomes" id="UP000253075">
    <property type="component" value="Unassembled WGS sequence"/>
</dbReference>
<name>A0ABD7G4G3_AERHY</name>
<evidence type="ECO:0000313" key="2">
    <source>
        <dbReference type="Proteomes" id="UP000253075"/>
    </source>
</evidence>
<evidence type="ECO:0008006" key="3">
    <source>
        <dbReference type="Google" id="ProtNLM"/>
    </source>
</evidence>